<dbReference type="AlphaFoldDB" id="A0A4R7SVH6"/>
<keyword evidence="3" id="KW-1185">Reference proteome</keyword>
<gene>
    <name evidence="2" type="ORF">EV138_5775</name>
</gene>
<evidence type="ECO:0000313" key="3">
    <source>
        <dbReference type="Proteomes" id="UP000295151"/>
    </source>
</evidence>
<organism evidence="2 3">
    <name type="scientific">Kribbella voronezhensis</name>
    <dbReference type="NCBI Taxonomy" id="2512212"/>
    <lineage>
        <taxon>Bacteria</taxon>
        <taxon>Bacillati</taxon>
        <taxon>Actinomycetota</taxon>
        <taxon>Actinomycetes</taxon>
        <taxon>Propionibacteriales</taxon>
        <taxon>Kribbellaceae</taxon>
        <taxon>Kribbella</taxon>
    </lineage>
</organism>
<proteinExistence type="predicted"/>
<reference evidence="2 3" key="1">
    <citation type="submission" date="2019-03" db="EMBL/GenBank/DDBJ databases">
        <title>Genomic Encyclopedia of Type Strains, Phase III (KMG-III): the genomes of soil and plant-associated and newly described type strains.</title>
        <authorList>
            <person name="Whitman W."/>
        </authorList>
    </citation>
    <scope>NUCLEOTIDE SEQUENCE [LARGE SCALE GENOMIC DNA]</scope>
    <source>
        <strain evidence="2 3">VKM Ac-2575</strain>
    </source>
</reference>
<dbReference type="InterPro" id="IPR007329">
    <property type="entry name" value="FMN-bd"/>
</dbReference>
<comment type="caution">
    <text evidence="2">The sequence shown here is derived from an EMBL/GenBank/DDBJ whole genome shotgun (WGS) entry which is preliminary data.</text>
</comment>
<protein>
    <submittedName>
        <fullName evidence="2">FMN-binding protein</fullName>
    </submittedName>
</protein>
<name>A0A4R7SVH6_9ACTN</name>
<accession>A0A4R7SVH6</accession>
<feature type="domain" description="FMN-binding" evidence="1">
    <location>
        <begin position="9"/>
        <end position="86"/>
    </location>
</feature>
<sequence length="91" mass="9605">MNGTSVPTRYGPVQVRLTIRNGRIVTATAIDYPSSGGRDRAINSYAIPLLQRETVAAQSAHVDTVSGATYTSDGYRGSLQAAIDAAHLKGK</sequence>
<dbReference type="EMBL" id="SOCE01000002">
    <property type="protein sequence ID" value="TDU83312.1"/>
    <property type="molecule type" value="Genomic_DNA"/>
</dbReference>
<evidence type="ECO:0000259" key="1">
    <source>
        <dbReference type="SMART" id="SM00900"/>
    </source>
</evidence>
<dbReference type="GO" id="GO:0010181">
    <property type="term" value="F:FMN binding"/>
    <property type="evidence" value="ECO:0007669"/>
    <property type="project" value="InterPro"/>
</dbReference>
<dbReference type="SMART" id="SM00900">
    <property type="entry name" value="FMN_bind"/>
    <property type="match status" value="1"/>
</dbReference>
<dbReference type="Pfam" id="PF04205">
    <property type="entry name" value="FMN_bind"/>
    <property type="match status" value="1"/>
</dbReference>
<dbReference type="Proteomes" id="UP000295151">
    <property type="component" value="Unassembled WGS sequence"/>
</dbReference>
<dbReference type="Gene3D" id="3.90.1010.20">
    <property type="match status" value="1"/>
</dbReference>
<dbReference type="GO" id="GO:0016020">
    <property type="term" value="C:membrane"/>
    <property type="evidence" value="ECO:0007669"/>
    <property type="project" value="InterPro"/>
</dbReference>
<evidence type="ECO:0000313" key="2">
    <source>
        <dbReference type="EMBL" id="TDU83312.1"/>
    </source>
</evidence>